<evidence type="ECO:0000313" key="2">
    <source>
        <dbReference type="Proteomes" id="UP000789941"/>
    </source>
</evidence>
<accession>A0A5E4LP77</accession>
<protein>
    <recommendedName>
        <fullName evidence="3">Peptidase family M23</fullName>
    </recommendedName>
</protein>
<sequence>MTTRKGPFDFVMDLIRPTKIDLTFSQPYLPEYHHPDDLKSGYQRFTGASWRKPTADTPPENIDPETGYVKIGGHNARDVALPKDAFAIAPCECKVLWFSKGDKKDGGAIKLEFYLPDEKTGAPKKYIMQIAHLDNPQVERGDIIHKGDILGTAHFIPRVGRTMLCIKIYDDRNRPVDYMKLVGVQTLPVPLPRVATTGPRKIPN</sequence>
<dbReference type="Proteomes" id="UP000789941">
    <property type="component" value="Unassembled WGS sequence"/>
</dbReference>
<dbReference type="EMBL" id="CABMJJ010000003">
    <property type="protein sequence ID" value="VVC02813.1"/>
    <property type="molecule type" value="Genomic_DNA"/>
</dbReference>
<name>A0A5E4LP77_9ARCH</name>
<dbReference type="Gene3D" id="2.70.70.10">
    <property type="entry name" value="Glucose Permease (Domain IIA)"/>
    <property type="match status" value="1"/>
</dbReference>
<reference evidence="1 2" key="1">
    <citation type="submission" date="2019-08" db="EMBL/GenBank/DDBJ databases">
        <authorList>
            <person name="Vazquez-Campos X."/>
        </authorList>
    </citation>
    <scope>NUCLEOTIDE SEQUENCE [LARGE SCALE GENOMIC DNA]</scope>
    <source>
        <strain evidence="1">LFW-283_2</strain>
    </source>
</reference>
<dbReference type="InterPro" id="IPR011055">
    <property type="entry name" value="Dup_hybrid_motif"/>
</dbReference>
<comment type="caution">
    <text evidence="1">The sequence shown here is derived from an EMBL/GenBank/DDBJ whole genome shotgun (WGS) entry which is preliminary data.</text>
</comment>
<organism evidence="1 2">
    <name type="scientific">Candidatus Bilamarchaeum dharawalense</name>
    <dbReference type="NCBI Taxonomy" id="2885759"/>
    <lineage>
        <taxon>Archaea</taxon>
        <taxon>Candidatus Micrarchaeota</taxon>
        <taxon>Candidatus Micrarchaeia</taxon>
        <taxon>Candidatus Anstonellales</taxon>
        <taxon>Candidatus Bilamarchaeaceae</taxon>
        <taxon>Candidatus Bilamarchaeum</taxon>
    </lineage>
</organism>
<proteinExistence type="predicted"/>
<evidence type="ECO:0000313" key="1">
    <source>
        <dbReference type="EMBL" id="VVC02813.1"/>
    </source>
</evidence>
<evidence type="ECO:0008006" key="3">
    <source>
        <dbReference type="Google" id="ProtNLM"/>
    </source>
</evidence>
<dbReference type="AlphaFoldDB" id="A0A5E4LP77"/>
<gene>
    <name evidence="1" type="ORF">LFW2832_01255</name>
</gene>